<dbReference type="EMBL" id="DF820463">
    <property type="protein sequence ID" value="GAK55246.1"/>
    <property type="molecule type" value="Genomic_DNA"/>
</dbReference>
<dbReference type="HOGENOM" id="CLU_149829_1_0_0"/>
<dbReference type="eggNOG" id="ENOG503022N">
    <property type="taxonomic scope" value="Bacteria"/>
</dbReference>
<protein>
    <submittedName>
        <fullName evidence="1">XisI protein-like protein</fullName>
    </submittedName>
</protein>
<evidence type="ECO:0000313" key="2">
    <source>
        <dbReference type="Proteomes" id="UP000030661"/>
    </source>
</evidence>
<sequence>MLTRYAELLNRRPKPGKETELVFDEERDHYMLISVGWSGQHRVRGTTVYVRLQNSKFWIEEDWLEHGITPDLLQAGVPKEDIVLAFQPPEVLPLTEFAVA</sequence>
<dbReference type="Gene3D" id="3.30.310.110">
    <property type="entry name" value="XisI-like"/>
    <property type="match status" value="1"/>
</dbReference>
<gene>
    <name evidence="1" type="ORF">U27_02078</name>
</gene>
<dbReference type="AlphaFoldDB" id="A0A0S6WC28"/>
<dbReference type="InterPro" id="IPR014968">
    <property type="entry name" value="XisI"/>
</dbReference>
<name>A0A0S6WC28_VECG1</name>
<accession>A0A0S6WC28</accession>
<organism evidence="1">
    <name type="scientific">Vecturithrix granuli</name>
    <dbReference type="NCBI Taxonomy" id="1499967"/>
    <lineage>
        <taxon>Bacteria</taxon>
        <taxon>Candidatus Moduliflexota</taxon>
        <taxon>Candidatus Vecturitrichia</taxon>
        <taxon>Candidatus Vecturitrichales</taxon>
        <taxon>Candidatus Vecturitrichaceae</taxon>
        <taxon>Candidatus Vecturithrix</taxon>
    </lineage>
</organism>
<keyword evidence="2" id="KW-1185">Reference proteome</keyword>
<dbReference type="InterPro" id="IPR035943">
    <property type="entry name" value="XisI-like_sf"/>
</dbReference>
<dbReference type="CDD" id="cd16382">
    <property type="entry name" value="XisI-like"/>
    <property type="match status" value="1"/>
</dbReference>
<reference evidence="1" key="1">
    <citation type="journal article" date="2015" name="PeerJ">
        <title>First genomic representation of candidate bacterial phylum KSB3 points to enhanced environmental sensing as a trigger of wastewater bulking.</title>
        <authorList>
            <person name="Sekiguchi Y."/>
            <person name="Ohashi A."/>
            <person name="Parks D.H."/>
            <person name="Yamauchi T."/>
            <person name="Tyson G.W."/>
            <person name="Hugenholtz P."/>
        </authorList>
    </citation>
    <scope>NUCLEOTIDE SEQUENCE [LARGE SCALE GENOMIC DNA]</scope>
</reference>
<dbReference type="Proteomes" id="UP000030661">
    <property type="component" value="Unassembled WGS sequence"/>
</dbReference>
<dbReference type="Pfam" id="PF08869">
    <property type="entry name" value="XisI"/>
    <property type="match status" value="1"/>
</dbReference>
<dbReference type="STRING" id="1499967.U27_02078"/>
<evidence type="ECO:0000313" key="1">
    <source>
        <dbReference type="EMBL" id="GAK55246.1"/>
    </source>
</evidence>
<proteinExistence type="predicted"/>
<dbReference type="SUPFAM" id="SSF143847">
    <property type="entry name" value="XisI-like"/>
    <property type="match status" value="1"/>
</dbReference>